<gene>
    <name evidence="5" type="ORF">GBA63_12375</name>
</gene>
<dbReference type="Gene3D" id="1.25.40.10">
    <property type="entry name" value="Tetratricopeptide repeat domain"/>
    <property type="match status" value="1"/>
</dbReference>
<evidence type="ECO:0000256" key="2">
    <source>
        <dbReference type="ARBA" id="ARBA00023125"/>
    </source>
</evidence>
<dbReference type="PANTHER" id="PTHR44688:SF16">
    <property type="entry name" value="DNA-BINDING TRANSCRIPTIONAL ACTIVATOR DEVR_DOSR"/>
    <property type="match status" value="1"/>
</dbReference>
<dbReference type="SUPFAM" id="SSF52540">
    <property type="entry name" value="P-loop containing nucleoside triphosphate hydrolases"/>
    <property type="match status" value="1"/>
</dbReference>
<dbReference type="GO" id="GO:0003677">
    <property type="term" value="F:DNA binding"/>
    <property type="evidence" value="ECO:0007669"/>
    <property type="project" value="UniProtKB-KW"/>
</dbReference>
<dbReference type="InterPro" id="IPR000792">
    <property type="entry name" value="Tscrpt_reg_LuxR_C"/>
</dbReference>
<dbReference type="SUPFAM" id="SSF46894">
    <property type="entry name" value="C-terminal effector domain of the bipartite response regulators"/>
    <property type="match status" value="1"/>
</dbReference>
<accession>A0A6G8QA78</accession>
<dbReference type="EMBL" id="CP045119">
    <property type="protein sequence ID" value="QIN83343.1"/>
    <property type="molecule type" value="Genomic_DNA"/>
</dbReference>
<evidence type="ECO:0000256" key="1">
    <source>
        <dbReference type="ARBA" id="ARBA00023015"/>
    </source>
</evidence>
<evidence type="ECO:0000313" key="6">
    <source>
        <dbReference type="Proteomes" id="UP000501452"/>
    </source>
</evidence>
<organism evidence="5 6">
    <name type="scientific">Rubrobacter tropicus</name>
    <dbReference type="NCBI Taxonomy" id="2653851"/>
    <lineage>
        <taxon>Bacteria</taxon>
        <taxon>Bacillati</taxon>
        <taxon>Actinomycetota</taxon>
        <taxon>Rubrobacteria</taxon>
        <taxon>Rubrobacterales</taxon>
        <taxon>Rubrobacteraceae</taxon>
        <taxon>Rubrobacter</taxon>
    </lineage>
</organism>
<proteinExistence type="predicted"/>
<dbReference type="PROSITE" id="PS50043">
    <property type="entry name" value="HTH_LUXR_2"/>
    <property type="match status" value="1"/>
</dbReference>
<sequence>MPQTLVTTKLRVPRTRPNLVQRPRLHELLDQGGGRKLALVSAPAGFGKTTLLAEWLVKRSGNGRSVVWLSLDESDNDPARFLSYLVGALQNVAEGIGEGVLALLGLPEPPPPETLVEALINELDGTGREVTVFLDDYHLIGARPIHEAVSFFLEHLPENVRLVIATRTDPPLPLPRLRARDEVTEIKAAALRFTSDEAAAFLGDVMGLSLSAEDIAALEGITEGWAAALQLAALSMRDREDVSRFVESFSGSNRHVLDFLSDEVLERQPEDVREFLLETSVLERMSAPLCNALTGRDDGQETLEGLERENLFVVALDDVRGWYRYHHLFRDFLRGRLGHESAGELHLRASSWHEENGHLAEAIGHALAAPDHGLAARLLEEGVEGVVERGEGATALRWLEALPTEAKRLRPRLFVEHAVALVITGRPDDAEPLLKEAERAASEATDGENGRFLLGFASTVRSWIARLRGDAPEAVELARRALSLLPEGEGHVRNYAAVRLGDALRATGDLAAAGEAYVEAAETDRAARHAYGRLAGMVMHARVRAEQGRLREADQAFRRVLRLLAEGGFELSPAAGIVHVGMGALLYEYDDLEGAEREVERGVELAERTGDVGTLVWAYVTSSQVKRVRGDEGGALERARQAERVARDSRTDLQIAIALAWMTRLRLARGDLAEAVTFKQERAENAAAAEAARAVDRLTSARLFHAQGRHRDALPLLEELAETVEAAGRTGDLIEILALQGLALWAGSKKERAVSTLAGALTLAEPEGYVRTFVDEGAPMGDLLSATLEARQWGRLWAVGRISVPYLARLLAAVAREATAPSADEKLPQPLSKRELEVLALISAGNSNQEIAGKLFVSKGTVKTHINRLYRKLGARSRTQAIARAREVDLL</sequence>
<dbReference type="KEGG" id="rub:GBA63_12375"/>
<evidence type="ECO:0000256" key="3">
    <source>
        <dbReference type="ARBA" id="ARBA00023163"/>
    </source>
</evidence>
<keyword evidence="3" id="KW-0804">Transcription</keyword>
<dbReference type="PRINTS" id="PR00038">
    <property type="entry name" value="HTHLUXR"/>
</dbReference>
<dbReference type="PANTHER" id="PTHR44688">
    <property type="entry name" value="DNA-BINDING TRANSCRIPTIONAL ACTIVATOR DEVR_DOSR"/>
    <property type="match status" value="1"/>
</dbReference>
<dbReference type="Gene3D" id="1.10.10.10">
    <property type="entry name" value="Winged helix-like DNA-binding domain superfamily/Winged helix DNA-binding domain"/>
    <property type="match status" value="1"/>
</dbReference>
<dbReference type="Gene3D" id="3.40.50.300">
    <property type="entry name" value="P-loop containing nucleotide triphosphate hydrolases"/>
    <property type="match status" value="1"/>
</dbReference>
<dbReference type="InterPro" id="IPR041617">
    <property type="entry name" value="TPR_MalT"/>
</dbReference>
<keyword evidence="6" id="KW-1185">Reference proteome</keyword>
<dbReference type="Pfam" id="PF25873">
    <property type="entry name" value="WHD_MalT"/>
    <property type="match status" value="1"/>
</dbReference>
<dbReference type="InterPro" id="IPR036388">
    <property type="entry name" value="WH-like_DNA-bd_sf"/>
</dbReference>
<dbReference type="InterPro" id="IPR016032">
    <property type="entry name" value="Sig_transdc_resp-reg_C-effctor"/>
</dbReference>
<keyword evidence="1" id="KW-0805">Transcription regulation</keyword>
<dbReference type="Pfam" id="PF17874">
    <property type="entry name" value="TPR_MalT"/>
    <property type="match status" value="1"/>
</dbReference>
<keyword evidence="2" id="KW-0238">DNA-binding</keyword>
<dbReference type="RefSeq" id="WP_166176536.1">
    <property type="nucleotide sequence ID" value="NZ_CP045119.1"/>
</dbReference>
<dbReference type="Proteomes" id="UP000501452">
    <property type="component" value="Chromosome"/>
</dbReference>
<name>A0A6G8QA78_9ACTN</name>
<evidence type="ECO:0000259" key="4">
    <source>
        <dbReference type="PROSITE" id="PS50043"/>
    </source>
</evidence>
<dbReference type="InterPro" id="IPR011990">
    <property type="entry name" value="TPR-like_helical_dom_sf"/>
</dbReference>
<dbReference type="SUPFAM" id="SSF48452">
    <property type="entry name" value="TPR-like"/>
    <property type="match status" value="1"/>
</dbReference>
<dbReference type="AlphaFoldDB" id="A0A6G8QA78"/>
<dbReference type="SMART" id="SM00421">
    <property type="entry name" value="HTH_LUXR"/>
    <property type="match status" value="1"/>
</dbReference>
<evidence type="ECO:0000313" key="5">
    <source>
        <dbReference type="EMBL" id="QIN83343.1"/>
    </source>
</evidence>
<feature type="domain" description="HTH luxR-type" evidence="4">
    <location>
        <begin position="824"/>
        <end position="889"/>
    </location>
</feature>
<dbReference type="Pfam" id="PF00196">
    <property type="entry name" value="GerE"/>
    <property type="match status" value="1"/>
</dbReference>
<dbReference type="PROSITE" id="PS00622">
    <property type="entry name" value="HTH_LUXR_1"/>
    <property type="match status" value="1"/>
</dbReference>
<dbReference type="InterPro" id="IPR027417">
    <property type="entry name" value="P-loop_NTPase"/>
</dbReference>
<dbReference type="GO" id="GO:0006355">
    <property type="term" value="P:regulation of DNA-templated transcription"/>
    <property type="evidence" value="ECO:0007669"/>
    <property type="project" value="InterPro"/>
</dbReference>
<dbReference type="InterPro" id="IPR059106">
    <property type="entry name" value="WHD_MalT"/>
</dbReference>
<reference evidence="5 6" key="1">
    <citation type="submission" date="2019-10" db="EMBL/GenBank/DDBJ databases">
        <title>Rubrobacter sp nov SCSIO 52090 isolated from a deep-sea sediment in the South China Sea.</title>
        <authorList>
            <person name="Chen R.W."/>
        </authorList>
    </citation>
    <scope>NUCLEOTIDE SEQUENCE [LARGE SCALE GENOMIC DNA]</scope>
    <source>
        <strain evidence="5 6">SCSIO 52909</strain>
    </source>
</reference>
<protein>
    <recommendedName>
        <fullName evidence="4">HTH luxR-type domain-containing protein</fullName>
    </recommendedName>
</protein>
<dbReference type="CDD" id="cd06170">
    <property type="entry name" value="LuxR_C_like"/>
    <property type="match status" value="1"/>
</dbReference>